<name>A0A6J4QGR4_9ACTN</name>
<accession>A0A6J4QGR4</accession>
<sequence>MLVASLGIVIMVPGRLLEPAIFFQAGWLIFLAGLVLFVIDMFVANMMPRGATLLLVIGTLALALFNFGDERIWIGVLFGAAWIWLGYALWSGRVRRSSSPHMRDEERRRP</sequence>
<feature type="transmembrane region" description="Helical" evidence="1">
    <location>
        <begin position="50"/>
        <end position="67"/>
    </location>
</feature>
<evidence type="ECO:0000256" key="1">
    <source>
        <dbReference type="SAM" id="Phobius"/>
    </source>
</evidence>
<reference evidence="2" key="1">
    <citation type="submission" date="2020-02" db="EMBL/GenBank/DDBJ databases">
        <authorList>
            <person name="Meier V. D."/>
        </authorList>
    </citation>
    <scope>NUCLEOTIDE SEQUENCE</scope>
    <source>
        <strain evidence="2">AVDCRST_MAG14</strain>
    </source>
</reference>
<gene>
    <name evidence="2" type="ORF">AVDCRST_MAG14-177</name>
</gene>
<feature type="transmembrane region" description="Helical" evidence="1">
    <location>
        <begin position="73"/>
        <end position="90"/>
    </location>
</feature>
<dbReference type="AlphaFoldDB" id="A0A6J4QGR4"/>
<protein>
    <submittedName>
        <fullName evidence="2">Uncharacterized protein</fullName>
    </submittedName>
</protein>
<dbReference type="EMBL" id="CADCVG010000007">
    <property type="protein sequence ID" value="CAA9443635.1"/>
    <property type="molecule type" value="Genomic_DNA"/>
</dbReference>
<keyword evidence="1" id="KW-0472">Membrane</keyword>
<feature type="transmembrane region" description="Helical" evidence="1">
    <location>
        <begin position="20"/>
        <end position="43"/>
    </location>
</feature>
<proteinExistence type="predicted"/>
<evidence type="ECO:0000313" key="2">
    <source>
        <dbReference type="EMBL" id="CAA9443635.1"/>
    </source>
</evidence>
<keyword evidence="1" id="KW-1133">Transmembrane helix</keyword>
<keyword evidence="1" id="KW-0812">Transmembrane</keyword>
<organism evidence="2">
    <name type="scientific">uncultured Rubrobacteraceae bacterium</name>
    <dbReference type="NCBI Taxonomy" id="349277"/>
    <lineage>
        <taxon>Bacteria</taxon>
        <taxon>Bacillati</taxon>
        <taxon>Actinomycetota</taxon>
        <taxon>Rubrobacteria</taxon>
        <taxon>Rubrobacterales</taxon>
        <taxon>Rubrobacteraceae</taxon>
        <taxon>environmental samples</taxon>
    </lineage>
</organism>